<evidence type="ECO:0000313" key="13">
    <source>
        <dbReference type="Proteomes" id="UP000001235"/>
    </source>
</evidence>
<evidence type="ECO:0000256" key="4">
    <source>
        <dbReference type="ARBA" id="ARBA00022692"/>
    </source>
</evidence>
<dbReference type="eggNOG" id="COG3115">
    <property type="taxonomic scope" value="Bacteria"/>
</dbReference>
<dbReference type="EMBL" id="CP002159">
    <property type="protein sequence ID" value="ADL55226.1"/>
    <property type="molecule type" value="Genomic_DNA"/>
</dbReference>
<evidence type="ECO:0000256" key="6">
    <source>
        <dbReference type="ARBA" id="ARBA00023136"/>
    </source>
</evidence>
<dbReference type="Pfam" id="PF04354">
    <property type="entry name" value="ZipA_C"/>
    <property type="match status" value="1"/>
</dbReference>
<dbReference type="Proteomes" id="UP000001235">
    <property type="component" value="Chromosome"/>
</dbReference>
<dbReference type="STRING" id="395494.Galf_1198"/>
<dbReference type="InterPro" id="IPR036765">
    <property type="entry name" value="ZipA_FtsZ-bd_C_sf"/>
</dbReference>
<sequence>MSELQAALLAIGVGVVVAVYLFGWWKQRQYNRKFGAAFRQSHDDALYQTNAPQPTPEALDELVMINDDAIPDEAVAPVAVELPPEVTPKLNEPCPLLDGRSDFIISLRPAEPSFAAILDGLWQRKFDFRKPLQVVGLSARTGQWERVIAESPMLYVQFNIALQLVDRSGVISVAKLGDFRDLVLGIAKSIGADTTVPDILETHCAAQGLDALCAELDQMVGINLLPPGERLLNGEKIADAVALHGMTLESDGAFHLSNSSGNSQLTLINKDTKPFQHHSLAQFTTGGITLMLDVPRVENPAASFDLMVQIARDLARDLQVNLVDDHRVQLTDAGLAKIRAQIVEVETKMCDNNLTPGSTQALRLFS</sequence>
<dbReference type="KEGG" id="gca:Galf_1198"/>
<dbReference type="InterPro" id="IPR007449">
    <property type="entry name" value="ZipA_FtsZ-bd_C"/>
</dbReference>
<dbReference type="SMART" id="SM00771">
    <property type="entry name" value="ZipA_C"/>
    <property type="match status" value="1"/>
</dbReference>
<evidence type="ECO:0000256" key="9">
    <source>
        <dbReference type="RuleBase" id="RU003613"/>
    </source>
</evidence>
<keyword evidence="6 9" id="KW-0472">Membrane</keyword>
<dbReference type="PANTHER" id="PTHR38685:SF1">
    <property type="entry name" value="CELL DIVISION PROTEIN ZIPA"/>
    <property type="match status" value="1"/>
</dbReference>
<evidence type="ECO:0000256" key="2">
    <source>
        <dbReference type="ARBA" id="ARBA00022519"/>
    </source>
</evidence>
<dbReference type="PANTHER" id="PTHR38685">
    <property type="entry name" value="CELL DIVISION PROTEIN ZIPA"/>
    <property type="match status" value="1"/>
</dbReference>
<keyword evidence="1 9" id="KW-1003">Cell membrane</keyword>
<evidence type="ECO:0000259" key="11">
    <source>
        <dbReference type="SMART" id="SM00771"/>
    </source>
</evidence>
<name>D9SFC9_GALCS</name>
<comment type="similarity">
    <text evidence="8">Belongs to the ZipA family.</text>
</comment>
<keyword evidence="13" id="KW-1185">Reference proteome</keyword>
<evidence type="ECO:0000256" key="1">
    <source>
        <dbReference type="ARBA" id="ARBA00022475"/>
    </source>
</evidence>
<feature type="transmembrane region" description="Helical" evidence="10">
    <location>
        <begin position="6"/>
        <end position="25"/>
    </location>
</feature>
<dbReference type="OrthoDB" id="8521018at2"/>
<accession>D9SFC9</accession>
<comment type="subcellular location">
    <subcellularLocation>
        <location evidence="9">Cell inner membrane</location>
        <topology evidence="9">Single-pass type I membrane protein</topology>
    </subcellularLocation>
</comment>
<keyword evidence="4 9" id="KW-0812">Transmembrane</keyword>
<dbReference type="AlphaFoldDB" id="D9SFC9"/>
<proteinExistence type="inferred from homology"/>
<keyword evidence="5 10" id="KW-1133">Transmembrane helix</keyword>
<protein>
    <recommendedName>
        <fullName evidence="8">Cell division protein ZipA</fullName>
    </recommendedName>
</protein>
<gene>
    <name evidence="12" type="ordered locus">Galf_1198</name>
</gene>
<keyword evidence="2 9" id="KW-0997">Cell inner membrane</keyword>
<keyword evidence="3 8" id="KW-0132">Cell division</keyword>
<dbReference type="HOGENOM" id="CLU_040030_1_1_4"/>
<dbReference type="GO" id="GO:0000917">
    <property type="term" value="P:division septum assembly"/>
    <property type="evidence" value="ECO:0007669"/>
    <property type="project" value="TreeGrafter"/>
</dbReference>
<evidence type="ECO:0000313" key="12">
    <source>
        <dbReference type="EMBL" id="ADL55226.1"/>
    </source>
</evidence>
<organism evidence="12 13">
    <name type="scientific">Gallionella capsiferriformans (strain ES-2)</name>
    <name type="common">Gallionella ferruginea capsiferriformans (strain ES-2)</name>
    <dbReference type="NCBI Taxonomy" id="395494"/>
    <lineage>
        <taxon>Bacteria</taxon>
        <taxon>Pseudomonadati</taxon>
        <taxon>Pseudomonadota</taxon>
        <taxon>Betaproteobacteria</taxon>
        <taxon>Nitrosomonadales</taxon>
        <taxon>Gallionellaceae</taxon>
        <taxon>Gallionella</taxon>
    </lineage>
</organism>
<evidence type="ECO:0000256" key="8">
    <source>
        <dbReference type="RuleBase" id="RU003612"/>
    </source>
</evidence>
<evidence type="ECO:0000256" key="10">
    <source>
        <dbReference type="SAM" id="Phobius"/>
    </source>
</evidence>
<feature type="domain" description="ZipA C-terminal FtsZ-binding" evidence="11">
    <location>
        <begin position="216"/>
        <end position="342"/>
    </location>
</feature>
<dbReference type="Gene3D" id="3.30.1400.10">
    <property type="entry name" value="ZipA, C-terminal FtsZ-binding domain"/>
    <property type="match status" value="1"/>
</dbReference>
<dbReference type="GO" id="GO:0032153">
    <property type="term" value="C:cell division site"/>
    <property type="evidence" value="ECO:0007669"/>
    <property type="project" value="TreeGrafter"/>
</dbReference>
<evidence type="ECO:0000256" key="3">
    <source>
        <dbReference type="ARBA" id="ARBA00022618"/>
    </source>
</evidence>
<evidence type="ECO:0000256" key="5">
    <source>
        <dbReference type="ARBA" id="ARBA00022989"/>
    </source>
</evidence>
<evidence type="ECO:0000256" key="7">
    <source>
        <dbReference type="ARBA" id="ARBA00023306"/>
    </source>
</evidence>
<reference evidence="12 13" key="1">
    <citation type="submission" date="2010-08" db="EMBL/GenBank/DDBJ databases">
        <title>Complete sequence of Gallionella capsiferriformans ES-2.</title>
        <authorList>
            <consortium name="US DOE Joint Genome Institute"/>
            <person name="Lucas S."/>
            <person name="Copeland A."/>
            <person name="Lapidus A."/>
            <person name="Cheng J.-F."/>
            <person name="Bruce D."/>
            <person name="Goodwin L."/>
            <person name="Pitluck S."/>
            <person name="Chertkov O."/>
            <person name="Davenport K.W."/>
            <person name="Detter J.C."/>
            <person name="Han C."/>
            <person name="Tapia R."/>
            <person name="Land M."/>
            <person name="Hauser L."/>
            <person name="Chang Y.-J."/>
            <person name="Jeffries C."/>
            <person name="Kyrpides N."/>
            <person name="Ivanova N."/>
            <person name="Mikhailova N."/>
            <person name="Shelobolina E.S."/>
            <person name="Picardal F."/>
            <person name="Roden E."/>
            <person name="Emerson D."/>
            <person name="Woyke T."/>
        </authorList>
    </citation>
    <scope>NUCLEOTIDE SEQUENCE [LARGE SCALE GENOMIC DNA]</scope>
    <source>
        <strain evidence="12 13">ES-2</strain>
    </source>
</reference>
<dbReference type="InterPro" id="IPR011919">
    <property type="entry name" value="Cell_div_ZipA"/>
</dbReference>
<dbReference type="GO" id="GO:0005886">
    <property type="term" value="C:plasma membrane"/>
    <property type="evidence" value="ECO:0007669"/>
    <property type="project" value="UniProtKB-SubCell"/>
</dbReference>
<dbReference type="SUPFAM" id="SSF64383">
    <property type="entry name" value="Cell-division protein ZipA, C-terminal domain"/>
    <property type="match status" value="1"/>
</dbReference>
<keyword evidence="7 8" id="KW-0131">Cell cycle</keyword>
<comment type="function">
    <text evidence="8">Essential cell division protein that stabilizes the FtsZ protofilaments by cross-linking them and that serves as a cytoplasmic membrane anchor for the Z ring. Also required for the recruitment to the septal ring of downstream cell division proteins.</text>
</comment>
<dbReference type="RefSeq" id="WP_013293165.1">
    <property type="nucleotide sequence ID" value="NC_014394.1"/>
</dbReference>